<dbReference type="Gene3D" id="3.40.50.300">
    <property type="entry name" value="P-loop containing nucleotide triphosphate hydrolases"/>
    <property type="match status" value="1"/>
</dbReference>
<dbReference type="PANTHER" id="PTHR18934">
    <property type="entry name" value="ATP-DEPENDENT RNA HELICASE"/>
    <property type="match status" value="1"/>
</dbReference>
<dbReference type="CDD" id="cd18791">
    <property type="entry name" value="SF2_C_RHA"/>
    <property type="match status" value="1"/>
</dbReference>
<keyword evidence="6" id="KW-0067">ATP-binding</keyword>
<dbReference type="GO" id="GO:0003723">
    <property type="term" value="F:RNA binding"/>
    <property type="evidence" value="ECO:0007669"/>
    <property type="project" value="TreeGrafter"/>
</dbReference>
<evidence type="ECO:0000256" key="4">
    <source>
        <dbReference type="ARBA" id="ARBA00022801"/>
    </source>
</evidence>
<comment type="catalytic activity">
    <reaction evidence="8">
        <text>ATP + H2O = ADP + phosphate + H(+)</text>
        <dbReference type="Rhea" id="RHEA:13065"/>
        <dbReference type="ChEBI" id="CHEBI:15377"/>
        <dbReference type="ChEBI" id="CHEBI:15378"/>
        <dbReference type="ChEBI" id="CHEBI:30616"/>
        <dbReference type="ChEBI" id="CHEBI:43474"/>
        <dbReference type="ChEBI" id="CHEBI:456216"/>
        <dbReference type="EC" id="3.6.4.13"/>
    </reaction>
</comment>
<dbReference type="Pfam" id="PF07717">
    <property type="entry name" value="OB_NTP_bind"/>
    <property type="match status" value="1"/>
</dbReference>
<dbReference type="GO" id="GO:0005524">
    <property type="term" value="F:ATP binding"/>
    <property type="evidence" value="ECO:0007669"/>
    <property type="project" value="UniProtKB-KW"/>
</dbReference>
<evidence type="ECO:0000256" key="7">
    <source>
        <dbReference type="ARBA" id="ARBA00023187"/>
    </source>
</evidence>
<evidence type="ECO:0000256" key="6">
    <source>
        <dbReference type="ARBA" id="ARBA00022840"/>
    </source>
</evidence>
<keyword evidence="7" id="KW-0508">mRNA splicing</keyword>
<dbReference type="GO" id="GO:0016787">
    <property type="term" value="F:hydrolase activity"/>
    <property type="evidence" value="ECO:0007669"/>
    <property type="project" value="UniProtKB-KW"/>
</dbReference>
<dbReference type="AlphaFoldDB" id="A0A7S4LB10"/>
<evidence type="ECO:0000256" key="1">
    <source>
        <dbReference type="ARBA" id="ARBA00012552"/>
    </source>
</evidence>
<dbReference type="EMBL" id="HBJA01082300">
    <property type="protein sequence ID" value="CAE0817581.1"/>
    <property type="molecule type" value="Transcribed_RNA"/>
</dbReference>
<keyword evidence="5" id="KW-0347">Helicase</keyword>
<dbReference type="GO" id="GO:0003724">
    <property type="term" value="F:RNA helicase activity"/>
    <property type="evidence" value="ECO:0007669"/>
    <property type="project" value="UniProtKB-EC"/>
</dbReference>
<reference evidence="10" key="1">
    <citation type="submission" date="2021-01" db="EMBL/GenBank/DDBJ databases">
        <authorList>
            <person name="Corre E."/>
            <person name="Pelletier E."/>
            <person name="Niang G."/>
            <person name="Scheremetjew M."/>
            <person name="Finn R."/>
            <person name="Kale V."/>
            <person name="Holt S."/>
            <person name="Cochrane G."/>
            <person name="Meng A."/>
            <person name="Brown T."/>
            <person name="Cohen L."/>
        </authorList>
    </citation>
    <scope>NUCLEOTIDE SEQUENCE</scope>
    <source>
        <strain evidence="10">CCMP1594</strain>
    </source>
</reference>
<name>A0A7S4LB10_9EUGL</name>
<accession>A0A7S4LB10</accession>
<evidence type="ECO:0000313" key="10">
    <source>
        <dbReference type="EMBL" id="CAE0817581.1"/>
    </source>
</evidence>
<organism evidence="10">
    <name type="scientific">Eutreptiella gymnastica</name>
    <dbReference type="NCBI Taxonomy" id="73025"/>
    <lineage>
        <taxon>Eukaryota</taxon>
        <taxon>Discoba</taxon>
        <taxon>Euglenozoa</taxon>
        <taxon>Euglenida</taxon>
        <taxon>Spirocuta</taxon>
        <taxon>Euglenophyceae</taxon>
        <taxon>Eutreptiales</taxon>
        <taxon>Eutreptiaceae</taxon>
        <taxon>Eutreptiella</taxon>
    </lineage>
</organism>
<dbReference type="GO" id="GO:0006397">
    <property type="term" value="P:mRNA processing"/>
    <property type="evidence" value="ECO:0007669"/>
    <property type="project" value="UniProtKB-KW"/>
</dbReference>
<dbReference type="InterPro" id="IPR007502">
    <property type="entry name" value="Helicase-assoc_dom"/>
</dbReference>
<dbReference type="InterPro" id="IPR048333">
    <property type="entry name" value="HA2_WH"/>
</dbReference>
<evidence type="ECO:0000256" key="8">
    <source>
        <dbReference type="ARBA" id="ARBA00047984"/>
    </source>
</evidence>
<proteinExistence type="predicted"/>
<dbReference type="Gene3D" id="1.20.120.1080">
    <property type="match status" value="1"/>
</dbReference>
<dbReference type="PROSITE" id="PS51194">
    <property type="entry name" value="HELICASE_CTER"/>
    <property type="match status" value="1"/>
</dbReference>
<gene>
    <name evidence="10" type="ORF">EGYM00163_LOCUS28747</name>
</gene>
<sequence length="501" mass="56582">MKFCHFFDSAPILNVPGRMHPVDVFNIEHEVEDYLEEALTAVYHILLFEEDQGHILVFLTGEEEIERACHALRTDSRFDDDFVVLPLYSALAPQDQQRVFDTRASQRKVIVATNIAETSVTIPGVVYVVDCGYSKQKVFLPHARAETLLVQPISKASARQRAGRAGRTRPGKCYRLYSAAAFVELPEANRAEILRTSITQVILQLSKLGVGNIVDFPWIDPPPSDTVIRSLEELESLGALTPQLHITPLGIQMSHLPLDPNLAATLLQAHEEGCTKQLAAIIAMLSVPKLYIKGDRDSDVTAERAQSHFKVRDSDHLTLLKIYNYYVQACTGDVNGELSMKLMEDGCRAGRDFCAKYKLHEKSMRQVARIRFQLLQILQGLQLPTPGMQAYDYDDMGYSIAVRRALCRGMFMNVACLVEYEYVQPIDGHRFQLHPSSCLKRTDDWIVYHEAIVTQQNYLRICSQIERQWLQELAPQFVQTLKTMAPSDAVRAVVCNAFPAI</sequence>
<evidence type="ECO:0000256" key="5">
    <source>
        <dbReference type="ARBA" id="ARBA00022806"/>
    </source>
</evidence>
<protein>
    <recommendedName>
        <fullName evidence="1">RNA helicase</fullName>
        <ecNumber evidence="1">3.6.4.13</ecNumber>
    </recommendedName>
</protein>
<dbReference type="InterPro" id="IPR001650">
    <property type="entry name" value="Helicase_C-like"/>
</dbReference>
<dbReference type="GO" id="GO:0008380">
    <property type="term" value="P:RNA splicing"/>
    <property type="evidence" value="ECO:0007669"/>
    <property type="project" value="UniProtKB-KW"/>
</dbReference>
<dbReference type="SMART" id="SM00490">
    <property type="entry name" value="HELICc"/>
    <property type="match status" value="1"/>
</dbReference>
<dbReference type="PANTHER" id="PTHR18934:SF109">
    <property type="entry name" value="ATP-DEPENDENT RNA HELICASE DHX15 HOMOLOG"/>
    <property type="match status" value="1"/>
</dbReference>
<dbReference type="EC" id="3.6.4.13" evidence="1"/>
<evidence type="ECO:0000259" key="9">
    <source>
        <dbReference type="PROSITE" id="PS51194"/>
    </source>
</evidence>
<feature type="domain" description="Helicase C-terminal" evidence="9">
    <location>
        <begin position="41"/>
        <end position="209"/>
    </location>
</feature>
<dbReference type="Pfam" id="PF21010">
    <property type="entry name" value="HA2_C"/>
    <property type="match status" value="1"/>
</dbReference>
<dbReference type="Pfam" id="PF04408">
    <property type="entry name" value="WHD_HA2"/>
    <property type="match status" value="1"/>
</dbReference>
<dbReference type="InterPro" id="IPR011709">
    <property type="entry name" value="DEAD-box_helicase_OB_fold"/>
</dbReference>
<keyword evidence="3" id="KW-0547">Nucleotide-binding</keyword>
<keyword evidence="4" id="KW-0378">Hydrolase</keyword>
<dbReference type="Pfam" id="PF00271">
    <property type="entry name" value="Helicase_C"/>
    <property type="match status" value="1"/>
</dbReference>
<keyword evidence="2" id="KW-0507">mRNA processing</keyword>
<dbReference type="InterPro" id="IPR027417">
    <property type="entry name" value="P-loop_NTPase"/>
</dbReference>
<dbReference type="SUPFAM" id="SSF52540">
    <property type="entry name" value="P-loop containing nucleoside triphosphate hydrolases"/>
    <property type="match status" value="1"/>
</dbReference>
<dbReference type="SMART" id="SM00847">
    <property type="entry name" value="HA2"/>
    <property type="match status" value="1"/>
</dbReference>
<evidence type="ECO:0000256" key="2">
    <source>
        <dbReference type="ARBA" id="ARBA00022664"/>
    </source>
</evidence>
<evidence type="ECO:0000256" key="3">
    <source>
        <dbReference type="ARBA" id="ARBA00022741"/>
    </source>
</evidence>